<dbReference type="EMBL" id="KQ483711">
    <property type="protein sequence ID" value="KYP42573.1"/>
    <property type="molecule type" value="Genomic_DNA"/>
</dbReference>
<dbReference type="SUPFAM" id="SSF53756">
    <property type="entry name" value="UDP-Glycosyltransferase/glycogen phosphorylase"/>
    <property type="match status" value="1"/>
</dbReference>
<feature type="compositionally biased region" description="Polar residues" evidence="1">
    <location>
        <begin position="13"/>
        <end position="24"/>
    </location>
</feature>
<keyword evidence="3" id="KW-1185">Reference proteome</keyword>
<accession>A0A151RJB0</accession>
<organism evidence="2 3">
    <name type="scientific">Cajanus cajan</name>
    <name type="common">Pigeon pea</name>
    <name type="synonym">Cajanus indicus</name>
    <dbReference type="NCBI Taxonomy" id="3821"/>
    <lineage>
        <taxon>Eukaryota</taxon>
        <taxon>Viridiplantae</taxon>
        <taxon>Streptophyta</taxon>
        <taxon>Embryophyta</taxon>
        <taxon>Tracheophyta</taxon>
        <taxon>Spermatophyta</taxon>
        <taxon>Magnoliopsida</taxon>
        <taxon>eudicotyledons</taxon>
        <taxon>Gunneridae</taxon>
        <taxon>Pentapetalae</taxon>
        <taxon>rosids</taxon>
        <taxon>fabids</taxon>
        <taxon>Fabales</taxon>
        <taxon>Fabaceae</taxon>
        <taxon>Papilionoideae</taxon>
        <taxon>50 kb inversion clade</taxon>
        <taxon>NPAAA clade</taxon>
        <taxon>indigoferoid/millettioid clade</taxon>
        <taxon>Phaseoleae</taxon>
        <taxon>Cajanus</taxon>
    </lineage>
</organism>
<dbReference type="STRING" id="3821.A0A151RJB0"/>
<evidence type="ECO:0000313" key="3">
    <source>
        <dbReference type="Proteomes" id="UP000075243"/>
    </source>
</evidence>
<feature type="compositionally biased region" description="Basic residues" evidence="1">
    <location>
        <begin position="1"/>
        <end position="10"/>
    </location>
</feature>
<dbReference type="Gramene" id="C.cajan_36573.t">
    <property type="protein sequence ID" value="C.cajan_36573.t"/>
    <property type="gene ID" value="C.cajan_36573"/>
</dbReference>
<sequence length="244" mass="28172">MAESSKRRKDSFRSTTAGRHQQPPSDDAPTPTNPTPYTGRALALFSSDEQRDRYYQLFFERNIVDPKYINIDFFEGESFECYMIFKNSGLVDFMSMKNPVYLELVRFPVHLFQPFCMASALLQHPLEQLFLNQRPHFVVVDAFIPWVTNSAVEFGIPNLPGEITMTWMHMPPLLAKLMAEATKLELRSYGVVVNPLSLCNNNTKEKENRVAYKCFGSEPKFPNDGFEKRMEGKGLIIIGWRLKR</sequence>
<evidence type="ECO:0000256" key="1">
    <source>
        <dbReference type="SAM" id="MobiDB-lite"/>
    </source>
</evidence>
<name>A0A151RJB0_CAJCA</name>
<dbReference type="Gene3D" id="3.40.50.2000">
    <property type="entry name" value="Glycogen Phosphorylase B"/>
    <property type="match status" value="1"/>
</dbReference>
<protein>
    <submittedName>
        <fullName evidence="2">Uncharacterized protein</fullName>
    </submittedName>
</protein>
<dbReference type="AlphaFoldDB" id="A0A151RJB0"/>
<reference evidence="2" key="1">
    <citation type="journal article" date="2012" name="Nat. Biotechnol.">
        <title>Draft genome sequence of pigeonpea (Cajanus cajan), an orphan legume crop of resource-poor farmers.</title>
        <authorList>
            <person name="Varshney R.K."/>
            <person name="Chen W."/>
            <person name="Li Y."/>
            <person name="Bharti A.K."/>
            <person name="Saxena R.K."/>
            <person name="Schlueter J.A."/>
            <person name="Donoghue M.T."/>
            <person name="Azam S."/>
            <person name="Fan G."/>
            <person name="Whaley A.M."/>
            <person name="Farmer A.D."/>
            <person name="Sheridan J."/>
            <person name="Iwata A."/>
            <person name="Tuteja R."/>
            <person name="Penmetsa R.V."/>
            <person name="Wu W."/>
            <person name="Upadhyaya H.D."/>
            <person name="Yang S.P."/>
            <person name="Shah T."/>
            <person name="Saxena K.B."/>
            <person name="Michael T."/>
            <person name="McCombie W.R."/>
            <person name="Yang B."/>
            <person name="Zhang G."/>
            <person name="Yang H."/>
            <person name="Wang J."/>
            <person name="Spillane C."/>
            <person name="Cook D.R."/>
            <person name="May G.D."/>
            <person name="Xu X."/>
            <person name="Jackson S.A."/>
        </authorList>
    </citation>
    <scope>NUCLEOTIDE SEQUENCE [LARGE SCALE GENOMIC DNA]</scope>
</reference>
<dbReference type="Proteomes" id="UP000075243">
    <property type="component" value="Unassembled WGS sequence"/>
</dbReference>
<gene>
    <name evidence="2" type="ORF">KK1_036016</name>
</gene>
<evidence type="ECO:0000313" key="2">
    <source>
        <dbReference type="EMBL" id="KYP42573.1"/>
    </source>
</evidence>
<feature type="region of interest" description="Disordered" evidence="1">
    <location>
        <begin position="1"/>
        <end position="34"/>
    </location>
</feature>
<proteinExistence type="predicted"/>